<evidence type="ECO:0000313" key="3">
    <source>
        <dbReference type="Proteomes" id="UP001196980"/>
    </source>
</evidence>
<evidence type="ECO:0000313" key="2">
    <source>
        <dbReference type="EMBL" id="MBV6341066.1"/>
    </source>
</evidence>
<gene>
    <name evidence="2" type="ORF">HWQ67_05665</name>
</gene>
<organism evidence="2 3">
    <name type="scientific">Candidatus Magnetobacterium casense</name>
    <dbReference type="NCBI Taxonomy" id="1455061"/>
    <lineage>
        <taxon>Bacteria</taxon>
        <taxon>Pseudomonadati</taxon>
        <taxon>Nitrospirota</taxon>
        <taxon>Thermodesulfovibrionia</taxon>
        <taxon>Thermodesulfovibrionales</taxon>
        <taxon>Candidatus Magnetobacteriaceae</taxon>
        <taxon>Candidatus Magnetobacterium</taxon>
    </lineage>
</organism>
<protein>
    <recommendedName>
        <fullName evidence="4">Large polyvalent protein associated domain-containing protein</fullName>
    </recommendedName>
</protein>
<feature type="compositionally biased region" description="Basic and acidic residues" evidence="1">
    <location>
        <begin position="1718"/>
        <end position="1734"/>
    </location>
</feature>
<dbReference type="Proteomes" id="UP001196980">
    <property type="component" value="Unassembled WGS sequence"/>
</dbReference>
<feature type="compositionally biased region" description="Polar residues" evidence="1">
    <location>
        <begin position="1463"/>
        <end position="1472"/>
    </location>
</feature>
<accession>A0ABS6RWV4</accession>
<feature type="region of interest" description="Disordered" evidence="1">
    <location>
        <begin position="1718"/>
        <end position="1740"/>
    </location>
</feature>
<keyword evidence="3" id="KW-1185">Reference proteome</keyword>
<dbReference type="EMBL" id="JABXWD010000069">
    <property type="protein sequence ID" value="MBV6341066.1"/>
    <property type="molecule type" value="Genomic_DNA"/>
</dbReference>
<feature type="region of interest" description="Disordered" evidence="1">
    <location>
        <begin position="1454"/>
        <end position="1473"/>
    </location>
</feature>
<sequence>MHPLDQIITPIADYVRSGPQRKLSVTKKRLKTFESTAEDPNIAAYDFNFPTNTLPQKTSPKKPMIDEEINSMLDGLPMENKGIGIDEEINQMLKDLPITKDMTPKARLGRRGEELKRQLFPTVDESIATGKKILGAIHPETLPGDVVNAMGFTAFAPAVAAVDVMAGKTPKEMSESWGDRKKKLEESTFGRVGNLFNLGIEGLAGEEFKPEVEKFERGGHQILTNPAGYAMEEKLRALEKLGVVKPGMVDAMKQAGRFDAPEPEFDKGYIGSSAESLYNMSTSPTNLSLMLGGGLLHGAKGLRGKAGRVKPSPVAPEAGTQMHPAVAEYIQKVIDDTGKPPVLDEVKIAEIIRESEGIPPPPVAEMGETLQDKLSKAAMEDTSGQMPGRAYVNTNEPVLALPPPEGEIIGRKAGQFKPMSPEEQAAFNEIMQGEQQYAASQPVRGYPQEMFDPQKQMTAVPEQAGMRERGGTLEEFPVTPEEAMGFRAPVGRGMVEPGSVQFGSGFDILKTLMDLLKPEERPPGRLPVWMDKYQRSLPENLKAGAGESVSPRSMLEGTEIPPADISQLYPALLQQIAQRGRFQEPVPGGVAPSAPKLAKEYPQMEGQSAARVSPEDIAAVQNMIEPSKFNSGFDLMKMFTDMFPKKSKGVKDVMKGQGFEKLMAMPTNKLMQMRNIFEDIGKRAQETGDTYGIDTANIGSKILDGVLRLKEDDIKIQTSGARMSGLPQLKKMYSGFDLGEQWKGYLGRKAEGATQWLKDKPREWVSKLGRLPGSFEGVWDSLRKGVNEARITSPFIYTITKRMTKENLSPDSMLGSPELAALRSPAHQYLINEALTEPQVFNDIQAGKTMYVPDMTRGTIEAVTPDPAFQNMAKRVNDEWQVAQREFNEVTDVLSQLDSPLYINMIRESMIDKNLYDTIQSGKEFTYTDQNLGQDYLIKGGAKDILRRVVERGKRDYEQQIIQNPSTNLLKEIAFETYDPSMYWLTEMSKTFAEGPKAELGVLKSELEQYISQFPNDTRTASQLKIIDQLIDSAPGDKFNAAYNQLIKSNIGLSSKGLKSKLPETVKRLEKLGGHIDPLLEKSIRIGEMKKLTTIMKWANEVAGTATQPGGKQYIIKKVPGAPMPRDYVDINIDNKNNVASRVENILRSKGDYIHRDLMHEINQVFKTNKEVNGWAEKFVNAIMTEVVPRHKSMLTVWNPKVLINNEVFNRFMLWVAYGEVPGLPANAPIRSAVKSMMRNPESHLGSLLGKRGGLGQAGLESELTRTGYETMNVGQATKTDIMEGIGRDDPRAIKQIRAGKKLPGQIYQGSEIGAKSFVWLKEMQKAGYDISPDGKTITAPGGRVIQSLRDFTKNDITASKAATDMADWYLINYAKQSGLIKAIRQVPGGIPFATFYADIMPKLAQIAAGRGRGMLTSAQKWGQAARFWSVPAAAILVNELAKAYSGITDEEEMAARDAGTPGTRSSGQTMRKTSKYIKEKGLRFTGIPDALNLLARGKEVWMNPVIGRDKQGNVQTFPLAGLFPLAAGEQTTGVLSMPSIMSGMQDPITSGLSLSQTGVDPFTGKQVVNRYDPDRASVLADLLLQKMYPFPYQAVKRIGAATQGLTYGASNEPQSVLGAAVHSTTPLRPFSTDIKLTDSYKMSGLKDTQKGVKEKYRRDLYKLDEAYKRYKQKGDTKNAERVKKIMDRKEAELEYQMTRWMDEYLKANYPRQYEGGKSEKYAKMREKVQKDMAKTQGQQ</sequence>
<reference evidence="2 3" key="1">
    <citation type="journal article" date="2020" name="J Geophys Res Biogeosci">
        <title>Magnetotaxis as an Adaptation to Enable Bacterial Shuttling of Microbial Sulfur and Sulfur Cycling Across Aquatic Oxic#Anoxic Interfaces.</title>
        <authorList>
            <person name="Li J."/>
            <person name="Liu P."/>
            <person name="Wang J."/>
            <person name="Roberts A.P."/>
            <person name="Pan Y."/>
        </authorList>
    </citation>
    <scope>NUCLEOTIDE SEQUENCE [LARGE SCALE GENOMIC DNA]</scope>
    <source>
        <strain evidence="2 3">MYR-1_YQ</strain>
    </source>
</reference>
<name>A0ABS6RWV4_9BACT</name>
<proteinExistence type="predicted"/>
<dbReference type="RefSeq" id="WP_218251678.1">
    <property type="nucleotide sequence ID" value="NZ_JABXWD010000069.1"/>
</dbReference>
<comment type="caution">
    <text evidence="2">The sequence shown here is derived from an EMBL/GenBank/DDBJ whole genome shotgun (WGS) entry which is preliminary data.</text>
</comment>
<evidence type="ECO:0008006" key="4">
    <source>
        <dbReference type="Google" id="ProtNLM"/>
    </source>
</evidence>
<evidence type="ECO:0000256" key="1">
    <source>
        <dbReference type="SAM" id="MobiDB-lite"/>
    </source>
</evidence>